<name>A0A401RJ44_CHIPU</name>
<protein>
    <submittedName>
        <fullName evidence="2">Uncharacterized protein</fullName>
    </submittedName>
</protein>
<evidence type="ECO:0000256" key="1">
    <source>
        <dbReference type="SAM" id="MobiDB-lite"/>
    </source>
</evidence>
<reference evidence="2 3" key="1">
    <citation type="journal article" date="2018" name="Nat. Ecol. Evol.">
        <title>Shark genomes provide insights into elasmobranch evolution and the origin of vertebrates.</title>
        <authorList>
            <person name="Hara Y"/>
            <person name="Yamaguchi K"/>
            <person name="Onimaru K"/>
            <person name="Kadota M"/>
            <person name="Koyanagi M"/>
            <person name="Keeley SD"/>
            <person name="Tatsumi K"/>
            <person name="Tanaka K"/>
            <person name="Motone F"/>
            <person name="Kageyama Y"/>
            <person name="Nozu R"/>
            <person name="Adachi N"/>
            <person name="Nishimura O"/>
            <person name="Nakagawa R"/>
            <person name="Tanegashima C"/>
            <person name="Kiyatake I"/>
            <person name="Matsumoto R"/>
            <person name="Murakumo K"/>
            <person name="Nishida K"/>
            <person name="Terakita A"/>
            <person name="Kuratani S"/>
            <person name="Sato K"/>
            <person name="Hyodo S Kuraku.S."/>
        </authorList>
    </citation>
    <scope>NUCLEOTIDE SEQUENCE [LARGE SCALE GENOMIC DNA]</scope>
</reference>
<sequence>MMSRCRDSQSTSVVAGPGGRQLGQVPLPTPRRSPLADTPLRARVSDAAEPIAGPVSTSPFPRAKLLHAS</sequence>
<dbReference type="AlphaFoldDB" id="A0A401RJ44"/>
<gene>
    <name evidence="2" type="ORF">chiPu_0017820</name>
</gene>
<keyword evidence="3" id="KW-1185">Reference proteome</keyword>
<dbReference type="EMBL" id="BEZZ01001382">
    <property type="protein sequence ID" value="GCC18147.1"/>
    <property type="molecule type" value="Genomic_DNA"/>
</dbReference>
<dbReference type="Proteomes" id="UP000287033">
    <property type="component" value="Unassembled WGS sequence"/>
</dbReference>
<accession>A0A401RJ44</accession>
<comment type="caution">
    <text evidence="2">The sequence shown here is derived from an EMBL/GenBank/DDBJ whole genome shotgun (WGS) entry which is preliminary data.</text>
</comment>
<evidence type="ECO:0000313" key="2">
    <source>
        <dbReference type="EMBL" id="GCC18147.1"/>
    </source>
</evidence>
<organism evidence="2 3">
    <name type="scientific">Chiloscyllium punctatum</name>
    <name type="common">Brownbanded bambooshark</name>
    <name type="synonym">Hemiscyllium punctatum</name>
    <dbReference type="NCBI Taxonomy" id="137246"/>
    <lineage>
        <taxon>Eukaryota</taxon>
        <taxon>Metazoa</taxon>
        <taxon>Chordata</taxon>
        <taxon>Craniata</taxon>
        <taxon>Vertebrata</taxon>
        <taxon>Chondrichthyes</taxon>
        <taxon>Elasmobranchii</taxon>
        <taxon>Galeomorphii</taxon>
        <taxon>Galeoidea</taxon>
        <taxon>Orectolobiformes</taxon>
        <taxon>Hemiscylliidae</taxon>
        <taxon>Chiloscyllium</taxon>
    </lineage>
</organism>
<evidence type="ECO:0000313" key="3">
    <source>
        <dbReference type="Proteomes" id="UP000287033"/>
    </source>
</evidence>
<feature type="region of interest" description="Disordered" evidence="1">
    <location>
        <begin position="1"/>
        <end position="69"/>
    </location>
</feature>
<proteinExistence type="predicted"/>